<dbReference type="OrthoDB" id="9305335at2759"/>
<dbReference type="STRING" id="623744.A0A553P0T8"/>
<reference evidence="2 3" key="1">
    <citation type="journal article" date="2019" name="Sci. Data">
        <title>Hybrid genome assembly and annotation of Danionella translucida.</title>
        <authorList>
            <person name="Kadobianskyi M."/>
            <person name="Schulze L."/>
            <person name="Schuelke M."/>
            <person name="Judkewitz B."/>
        </authorList>
    </citation>
    <scope>NUCLEOTIDE SEQUENCE [LARGE SCALE GENOMIC DNA]</scope>
    <source>
        <strain evidence="2 3">Bolton</strain>
    </source>
</reference>
<evidence type="ECO:0000256" key="1">
    <source>
        <dbReference type="SAM" id="MobiDB-lite"/>
    </source>
</evidence>
<name>A0A553P0T8_9TELE</name>
<organism evidence="2 3">
    <name type="scientific">Danionella cerebrum</name>
    <dbReference type="NCBI Taxonomy" id="2873325"/>
    <lineage>
        <taxon>Eukaryota</taxon>
        <taxon>Metazoa</taxon>
        <taxon>Chordata</taxon>
        <taxon>Craniata</taxon>
        <taxon>Vertebrata</taxon>
        <taxon>Euteleostomi</taxon>
        <taxon>Actinopterygii</taxon>
        <taxon>Neopterygii</taxon>
        <taxon>Teleostei</taxon>
        <taxon>Ostariophysi</taxon>
        <taxon>Cypriniformes</taxon>
        <taxon>Danionidae</taxon>
        <taxon>Danioninae</taxon>
        <taxon>Danionella</taxon>
    </lineage>
</organism>
<dbReference type="AlphaFoldDB" id="A0A553P0T8"/>
<keyword evidence="3" id="KW-1185">Reference proteome</keyword>
<proteinExistence type="predicted"/>
<comment type="caution">
    <text evidence="2">The sequence shown here is derived from an EMBL/GenBank/DDBJ whole genome shotgun (WGS) entry which is preliminary data.</text>
</comment>
<sequence length="86" mass="9002">AQTTVIHNAVDGIKESSDSSNATVEDEEMKGKVLENSSIQSNLSGQSDPAPTPLGPNPAPAVFSKCLLTGMTSPCLAWILFAHGYQ</sequence>
<evidence type="ECO:0000313" key="3">
    <source>
        <dbReference type="Proteomes" id="UP000316079"/>
    </source>
</evidence>
<gene>
    <name evidence="2" type="ORF">DNTS_002242</name>
</gene>
<protein>
    <submittedName>
        <fullName evidence="2">Uncharacterized protein</fullName>
    </submittedName>
</protein>
<feature type="region of interest" description="Disordered" evidence="1">
    <location>
        <begin position="1"/>
        <end position="58"/>
    </location>
</feature>
<dbReference type="EMBL" id="SRMA01026761">
    <property type="protein sequence ID" value="TRY71299.1"/>
    <property type="molecule type" value="Genomic_DNA"/>
</dbReference>
<feature type="non-terminal residue" evidence="2">
    <location>
        <position position="1"/>
    </location>
</feature>
<accession>A0A553P0T8</accession>
<dbReference type="Proteomes" id="UP000316079">
    <property type="component" value="Unassembled WGS sequence"/>
</dbReference>
<feature type="compositionally biased region" description="Polar residues" evidence="1">
    <location>
        <begin position="35"/>
        <end position="47"/>
    </location>
</feature>
<evidence type="ECO:0000313" key="2">
    <source>
        <dbReference type="EMBL" id="TRY71299.1"/>
    </source>
</evidence>